<dbReference type="AlphaFoldDB" id="A0A8S2EXS2"/>
<evidence type="ECO:0000313" key="2">
    <source>
        <dbReference type="EMBL" id="CAF4092847.1"/>
    </source>
</evidence>
<accession>A0A8S2EXS2</accession>
<gene>
    <name evidence="1" type="ORF">OVA965_LOCUS27950</name>
    <name evidence="2" type="ORF">TMI583_LOCUS28697</name>
</gene>
<evidence type="ECO:0000313" key="3">
    <source>
        <dbReference type="Proteomes" id="UP000677228"/>
    </source>
</evidence>
<comment type="caution">
    <text evidence="1">The sequence shown here is derived from an EMBL/GenBank/DDBJ whole genome shotgun (WGS) entry which is preliminary data.</text>
</comment>
<protein>
    <recommendedName>
        <fullName evidence="4">C3H1-type domain-containing protein</fullName>
    </recommendedName>
</protein>
<reference evidence="1" key="1">
    <citation type="submission" date="2021-02" db="EMBL/GenBank/DDBJ databases">
        <authorList>
            <person name="Nowell W R."/>
        </authorList>
    </citation>
    <scope>NUCLEOTIDE SEQUENCE</scope>
</reference>
<dbReference type="Proteomes" id="UP000682733">
    <property type="component" value="Unassembled WGS sequence"/>
</dbReference>
<proteinExistence type="predicted"/>
<dbReference type="Proteomes" id="UP000677228">
    <property type="component" value="Unassembled WGS sequence"/>
</dbReference>
<evidence type="ECO:0008006" key="4">
    <source>
        <dbReference type="Google" id="ProtNLM"/>
    </source>
</evidence>
<name>A0A8S2EXS2_9BILA</name>
<dbReference type="Pfam" id="PF14608">
    <property type="entry name" value="zf-CCCH_2"/>
    <property type="match status" value="2"/>
</dbReference>
<sequence>MLTEFRRARKPKKVPLNISSVPCKSGANCKNMSCTFAQMPQDPLSADEAGQRTGVLGINSKICKFGEDCARKDCTFTHDKPRKIDLTTHSSDIDDVPANN</sequence>
<organism evidence="1 3">
    <name type="scientific">Didymodactylos carnosus</name>
    <dbReference type="NCBI Taxonomy" id="1234261"/>
    <lineage>
        <taxon>Eukaryota</taxon>
        <taxon>Metazoa</taxon>
        <taxon>Spiralia</taxon>
        <taxon>Gnathifera</taxon>
        <taxon>Rotifera</taxon>
        <taxon>Eurotatoria</taxon>
        <taxon>Bdelloidea</taxon>
        <taxon>Philodinida</taxon>
        <taxon>Philodinidae</taxon>
        <taxon>Didymodactylos</taxon>
    </lineage>
</organism>
<dbReference type="EMBL" id="CAJOBA010040331">
    <property type="protein sequence ID" value="CAF4092847.1"/>
    <property type="molecule type" value="Genomic_DNA"/>
</dbReference>
<evidence type="ECO:0000313" key="1">
    <source>
        <dbReference type="EMBL" id="CAF1287885.1"/>
    </source>
</evidence>
<dbReference type="Gene3D" id="4.10.1000.40">
    <property type="match status" value="1"/>
</dbReference>
<dbReference type="EMBL" id="CAJNOK010018764">
    <property type="protein sequence ID" value="CAF1287885.1"/>
    <property type="molecule type" value="Genomic_DNA"/>
</dbReference>